<evidence type="ECO:0000256" key="1">
    <source>
        <dbReference type="SAM" id="Phobius"/>
    </source>
</evidence>
<evidence type="ECO:0000313" key="3">
    <source>
        <dbReference type="Proteomes" id="UP000008177"/>
    </source>
</evidence>
<evidence type="ECO:0000313" key="2">
    <source>
        <dbReference type="EMBL" id="CCD47489.1"/>
    </source>
</evidence>
<keyword evidence="1" id="KW-1133">Transmembrane helix</keyword>
<organism evidence="2 3">
    <name type="scientific">Botryotinia fuckeliana (strain T4)</name>
    <name type="common">Noble rot fungus</name>
    <name type="synonym">Botrytis cinerea</name>
    <dbReference type="NCBI Taxonomy" id="999810"/>
    <lineage>
        <taxon>Eukaryota</taxon>
        <taxon>Fungi</taxon>
        <taxon>Dikarya</taxon>
        <taxon>Ascomycota</taxon>
        <taxon>Pezizomycotina</taxon>
        <taxon>Leotiomycetes</taxon>
        <taxon>Helotiales</taxon>
        <taxon>Sclerotiniaceae</taxon>
        <taxon>Botrytis</taxon>
    </lineage>
</organism>
<dbReference type="HOGENOM" id="CLU_2512363_0_0_1"/>
<reference evidence="3" key="1">
    <citation type="journal article" date="2011" name="PLoS Genet.">
        <title>Genomic analysis of the necrotrophic fungal pathogens Sclerotinia sclerotiorum and Botrytis cinerea.</title>
        <authorList>
            <person name="Amselem J."/>
            <person name="Cuomo C.A."/>
            <person name="van Kan J.A."/>
            <person name="Viaud M."/>
            <person name="Benito E.P."/>
            <person name="Couloux A."/>
            <person name="Coutinho P.M."/>
            <person name="de Vries R.P."/>
            <person name="Dyer P.S."/>
            <person name="Fillinger S."/>
            <person name="Fournier E."/>
            <person name="Gout L."/>
            <person name="Hahn M."/>
            <person name="Kohn L."/>
            <person name="Lapalu N."/>
            <person name="Plummer K.M."/>
            <person name="Pradier J.M."/>
            <person name="Quevillon E."/>
            <person name="Sharon A."/>
            <person name="Simon A."/>
            <person name="ten Have A."/>
            <person name="Tudzynski B."/>
            <person name="Tudzynski P."/>
            <person name="Wincker P."/>
            <person name="Andrew M."/>
            <person name="Anthouard V."/>
            <person name="Beever R.E."/>
            <person name="Beffa R."/>
            <person name="Benoit I."/>
            <person name="Bouzid O."/>
            <person name="Brault B."/>
            <person name="Chen Z."/>
            <person name="Choquer M."/>
            <person name="Collemare J."/>
            <person name="Cotton P."/>
            <person name="Danchin E.G."/>
            <person name="Da Silva C."/>
            <person name="Gautier A."/>
            <person name="Giraud C."/>
            <person name="Giraud T."/>
            <person name="Gonzalez C."/>
            <person name="Grossetete S."/>
            <person name="Guldener U."/>
            <person name="Henrissat B."/>
            <person name="Howlett B.J."/>
            <person name="Kodira C."/>
            <person name="Kretschmer M."/>
            <person name="Lappartient A."/>
            <person name="Leroch M."/>
            <person name="Levis C."/>
            <person name="Mauceli E."/>
            <person name="Neuveglise C."/>
            <person name="Oeser B."/>
            <person name="Pearson M."/>
            <person name="Poulain J."/>
            <person name="Poussereau N."/>
            <person name="Quesneville H."/>
            <person name="Rascle C."/>
            <person name="Schumacher J."/>
            <person name="Segurens B."/>
            <person name="Sexton A."/>
            <person name="Silva E."/>
            <person name="Sirven C."/>
            <person name="Soanes D.M."/>
            <person name="Talbot N.J."/>
            <person name="Templeton M."/>
            <person name="Yandava C."/>
            <person name="Yarden O."/>
            <person name="Zeng Q."/>
            <person name="Rollins J.A."/>
            <person name="Lebrun M.H."/>
            <person name="Dickman M."/>
        </authorList>
    </citation>
    <scope>NUCLEOTIDE SEQUENCE [LARGE SCALE GENOMIC DNA]</scope>
    <source>
        <strain evidence="3">T4</strain>
    </source>
</reference>
<feature type="transmembrane region" description="Helical" evidence="1">
    <location>
        <begin position="24"/>
        <end position="44"/>
    </location>
</feature>
<name>G2Y499_BOTF4</name>
<dbReference type="AlphaFoldDB" id="G2Y499"/>
<dbReference type="InParanoid" id="G2Y499"/>
<accession>G2Y499</accession>
<keyword evidence="1" id="KW-0812">Transmembrane</keyword>
<dbReference type="Proteomes" id="UP000008177">
    <property type="component" value="Unplaced contigs"/>
</dbReference>
<dbReference type="EMBL" id="FQ790286">
    <property type="protein sequence ID" value="CCD47489.1"/>
    <property type="molecule type" value="Genomic_DNA"/>
</dbReference>
<protein>
    <submittedName>
        <fullName evidence="2">Uncharacterized protein</fullName>
    </submittedName>
</protein>
<proteinExistence type="predicted"/>
<sequence>MGTIATVSVRRVPMSEFIKLVRQITWVCCLFLSTFITFVSAFLISHYGLEQLPGSQQVTPRLLPTFVSELSLKFFHAPLVVIFES</sequence>
<keyword evidence="1" id="KW-0472">Membrane</keyword>
<gene>
    <name evidence="2" type="ORF">BofuT4_uP006480.1</name>
</gene>